<feature type="compositionally biased region" description="Basic and acidic residues" evidence="1">
    <location>
        <begin position="87"/>
        <end position="128"/>
    </location>
</feature>
<reference evidence="3 4" key="1">
    <citation type="journal article" date="2015" name="BMC Genomics">
        <title>Gene expression during zombie ant biting behavior reflects the complexity underlying fungal parasitic behavioral manipulation.</title>
        <authorList>
            <person name="de Bekker C."/>
            <person name="Ohm R.A."/>
            <person name="Loreto R.G."/>
            <person name="Sebastian A."/>
            <person name="Albert I."/>
            <person name="Merrow M."/>
            <person name="Brachmann A."/>
            <person name="Hughes D.P."/>
        </authorList>
    </citation>
    <scope>NUCLEOTIDE SEQUENCE [LARGE SCALE GENOMIC DNA]</scope>
    <source>
        <strain evidence="3 4">SC16a</strain>
    </source>
</reference>
<comment type="caution">
    <text evidence="3">The sequence shown here is derived from an EMBL/GenBank/DDBJ whole genome shotgun (WGS) entry which is preliminary data.</text>
</comment>
<feature type="compositionally biased region" description="Basic and acidic residues" evidence="1">
    <location>
        <begin position="136"/>
        <end position="156"/>
    </location>
</feature>
<feature type="signal peptide" evidence="2">
    <location>
        <begin position="1"/>
        <end position="20"/>
    </location>
</feature>
<keyword evidence="4" id="KW-1185">Reference proteome</keyword>
<evidence type="ECO:0008006" key="5">
    <source>
        <dbReference type="Google" id="ProtNLM"/>
    </source>
</evidence>
<evidence type="ECO:0000256" key="1">
    <source>
        <dbReference type="SAM" id="MobiDB-lite"/>
    </source>
</evidence>
<dbReference type="EMBL" id="LAZP02001294">
    <property type="protein sequence ID" value="PFH55032.1"/>
    <property type="molecule type" value="Genomic_DNA"/>
</dbReference>
<evidence type="ECO:0000313" key="3">
    <source>
        <dbReference type="EMBL" id="PFH55032.1"/>
    </source>
</evidence>
<feature type="chain" id="PRO_5013287286" description="Dickkopf N-terminal cysteine-rich domain-containing protein" evidence="2">
    <location>
        <begin position="21"/>
        <end position="172"/>
    </location>
</feature>
<accession>A0A2A9P2E5</accession>
<organism evidence="3 4">
    <name type="scientific">Ophiocordyceps unilateralis</name>
    <name type="common">Zombie-ant fungus</name>
    <name type="synonym">Torrubia unilateralis</name>
    <dbReference type="NCBI Taxonomy" id="268505"/>
    <lineage>
        <taxon>Eukaryota</taxon>
        <taxon>Fungi</taxon>
        <taxon>Dikarya</taxon>
        <taxon>Ascomycota</taxon>
        <taxon>Pezizomycotina</taxon>
        <taxon>Sordariomycetes</taxon>
        <taxon>Hypocreomycetidae</taxon>
        <taxon>Hypocreales</taxon>
        <taxon>Ophiocordycipitaceae</taxon>
        <taxon>Ophiocordyceps</taxon>
    </lineage>
</organism>
<proteinExistence type="predicted"/>
<evidence type="ECO:0000313" key="4">
    <source>
        <dbReference type="Proteomes" id="UP000037136"/>
    </source>
</evidence>
<dbReference type="AlphaFoldDB" id="A0A2A9P2E5"/>
<feature type="region of interest" description="Disordered" evidence="1">
    <location>
        <begin position="82"/>
        <end position="172"/>
    </location>
</feature>
<evidence type="ECO:0000256" key="2">
    <source>
        <dbReference type="SAM" id="SignalP"/>
    </source>
</evidence>
<name>A0A2A9P2E5_OPHUN</name>
<reference evidence="3 4" key="2">
    <citation type="journal article" date="2017" name="Sci. Rep.">
        <title>Ant-infecting Ophiocordyceps genomes reveal a high diversity of potential behavioral manipulation genes and a possible major role for enterotoxins.</title>
        <authorList>
            <person name="de Bekker C."/>
            <person name="Ohm R.A."/>
            <person name="Evans H.C."/>
            <person name="Brachmann A."/>
            <person name="Hughes D.P."/>
        </authorList>
    </citation>
    <scope>NUCLEOTIDE SEQUENCE [LARGE SCALE GENOMIC DNA]</scope>
    <source>
        <strain evidence="3 4">SC16a</strain>
    </source>
</reference>
<keyword evidence="2" id="KW-0732">Signal</keyword>
<gene>
    <name evidence="3" type="ORF">XA68_10960</name>
</gene>
<dbReference type="Proteomes" id="UP000037136">
    <property type="component" value="Unassembled WGS sequence"/>
</dbReference>
<sequence length="172" mass="18675">MKSLTFLLPVLGSLAYARSAEQMQTRELPSKSCSTASKDCSNGFECIEIAGSVKRCFKSKEGSCHEDEAGACDDGYFCVKTGNGKGKHGDKDEDKDDKKDGKRGDKKGGKEGGKEGDKEEENGDKKVDETDDDKDKDDKEKRDAQKKGKGKGDKKNGKSKNICLKAVSIRPP</sequence>
<protein>
    <recommendedName>
        <fullName evidence="5">Dickkopf N-terminal cysteine-rich domain-containing protein</fullName>
    </recommendedName>
</protein>